<dbReference type="InterPro" id="IPR003593">
    <property type="entry name" value="AAA+_ATPase"/>
</dbReference>
<dbReference type="InterPro" id="IPR003439">
    <property type="entry name" value="ABC_transporter-like_ATP-bd"/>
</dbReference>
<keyword evidence="9" id="KW-1185">Reference proteome</keyword>
<dbReference type="Pfam" id="PF00005">
    <property type="entry name" value="ABC_tran"/>
    <property type="match status" value="1"/>
</dbReference>
<dbReference type="PANTHER" id="PTHR43499:SF1">
    <property type="entry name" value="ABC TRANSPORTER I FAMILY MEMBER 1"/>
    <property type="match status" value="1"/>
</dbReference>
<evidence type="ECO:0000256" key="4">
    <source>
        <dbReference type="ARBA" id="ARBA00022840"/>
    </source>
</evidence>
<keyword evidence="2" id="KW-0547">Nucleotide-binding</keyword>
<dbReference type="SMART" id="SM00382">
    <property type="entry name" value="AAA"/>
    <property type="match status" value="1"/>
</dbReference>
<dbReference type="InterPro" id="IPR005895">
    <property type="entry name" value="ABC_transptr_haem_export_CcmA"/>
</dbReference>
<dbReference type="SUPFAM" id="SSF52540">
    <property type="entry name" value="P-loop containing nucleoside triphosphate hydrolases"/>
    <property type="match status" value="1"/>
</dbReference>
<evidence type="ECO:0000256" key="2">
    <source>
        <dbReference type="ARBA" id="ARBA00022741"/>
    </source>
</evidence>
<dbReference type="PROSITE" id="PS50893">
    <property type="entry name" value="ABC_TRANSPORTER_2"/>
    <property type="match status" value="1"/>
</dbReference>
<evidence type="ECO:0000256" key="1">
    <source>
        <dbReference type="ARBA" id="ARBA00022448"/>
    </source>
</evidence>
<reference evidence="8 9" key="1">
    <citation type="submission" date="2024-01" db="EMBL/GenBank/DDBJ databases">
        <title>The genome sequence of Erythrobacteraceae sp. strain 1XM1-14.</title>
        <authorList>
            <person name="Liu Y."/>
        </authorList>
    </citation>
    <scope>NUCLEOTIDE SEQUENCE [LARGE SCALE GENOMIC DNA]</scope>
    <source>
        <strain evidence="8 9">1XM1-14</strain>
    </source>
</reference>
<keyword evidence="1" id="KW-0813">Transport</keyword>
<feature type="domain" description="ABC transporter" evidence="7">
    <location>
        <begin position="5"/>
        <end position="189"/>
    </location>
</feature>
<organism evidence="8 9">
    <name type="scientific">Altererythrobacter litoralis</name>
    <dbReference type="NCBI Taxonomy" id="3113904"/>
    <lineage>
        <taxon>Bacteria</taxon>
        <taxon>Pseudomonadati</taxon>
        <taxon>Pseudomonadota</taxon>
        <taxon>Alphaproteobacteria</taxon>
        <taxon>Sphingomonadales</taxon>
        <taxon>Erythrobacteraceae</taxon>
        <taxon>Altererythrobacter</taxon>
    </lineage>
</organism>
<keyword evidence="3" id="KW-0201">Cytochrome c-type biogenesis</keyword>
<keyword evidence="5" id="KW-1278">Translocase</keyword>
<name>A0ABU7GGM2_9SPHN</name>
<accession>A0ABU7GGM2</accession>
<dbReference type="PANTHER" id="PTHR43499">
    <property type="entry name" value="ABC TRANSPORTER I FAMILY MEMBER 1"/>
    <property type="match status" value="1"/>
</dbReference>
<dbReference type="NCBIfam" id="TIGR01189">
    <property type="entry name" value="ccmA"/>
    <property type="match status" value="1"/>
</dbReference>
<evidence type="ECO:0000259" key="7">
    <source>
        <dbReference type="PROSITE" id="PS50893"/>
    </source>
</evidence>
<proteinExistence type="predicted"/>
<protein>
    <submittedName>
        <fullName evidence="8">Heme ABC exporter ATP-binding protein CcmA</fullName>
    </submittedName>
</protein>
<evidence type="ECO:0000313" key="8">
    <source>
        <dbReference type="EMBL" id="MEE1877351.1"/>
    </source>
</evidence>
<dbReference type="Proteomes" id="UP001343492">
    <property type="component" value="Unassembled WGS sequence"/>
</dbReference>
<sequence length="190" mass="20579">MQARLAAHDLACRRGDRVLFRGLSLSLEPGDVLHVTGVNGIGKSSLLRILAGLLSPYAGTVERDGAVGLLDEKPALDPDQPLSHALAFWRAIDATPGTNYPWDMEHLLDVPVRYLSTGQRKRAALARLSAQTAPIWLLDEPLNGLDHRGVSMVGAMVESHSRAHGICVLASHQPFPLDGMRVLELAEFVP</sequence>
<evidence type="ECO:0000256" key="3">
    <source>
        <dbReference type="ARBA" id="ARBA00022748"/>
    </source>
</evidence>
<comment type="caution">
    <text evidence="8">The sequence shown here is derived from an EMBL/GenBank/DDBJ whole genome shotgun (WGS) entry which is preliminary data.</text>
</comment>
<evidence type="ECO:0000256" key="5">
    <source>
        <dbReference type="ARBA" id="ARBA00022967"/>
    </source>
</evidence>
<dbReference type="RefSeq" id="WP_354144457.1">
    <property type="nucleotide sequence ID" value="NZ_JAZDQV010000005.1"/>
</dbReference>
<evidence type="ECO:0000313" key="9">
    <source>
        <dbReference type="Proteomes" id="UP001343492"/>
    </source>
</evidence>
<keyword evidence="4 8" id="KW-0067">ATP-binding</keyword>
<dbReference type="InterPro" id="IPR027417">
    <property type="entry name" value="P-loop_NTPase"/>
</dbReference>
<gene>
    <name evidence="8" type="primary">ccmA</name>
    <name evidence="8" type="ORF">VRS74_06590</name>
</gene>
<keyword evidence="6" id="KW-0472">Membrane</keyword>
<evidence type="ECO:0000256" key="6">
    <source>
        <dbReference type="ARBA" id="ARBA00023136"/>
    </source>
</evidence>
<dbReference type="Gene3D" id="3.40.50.300">
    <property type="entry name" value="P-loop containing nucleotide triphosphate hydrolases"/>
    <property type="match status" value="1"/>
</dbReference>
<dbReference type="EMBL" id="JAZDQV010000005">
    <property type="protein sequence ID" value="MEE1877351.1"/>
    <property type="molecule type" value="Genomic_DNA"/>
</dbReference>
<dbReference type="GO" id="GO:0005524">
    <property type="term" value="F:ATP binding"/>
    <property type="evidence" value="ECO:0007669"/>
    <property type="project" value="UniProtKB-KW"/>
</dbReference>